<feature type="domain" description="HMA" evidence="6">
    <location>
        <begin position="4"/>
        <end position="67"/>
    </location>
</feature>
<sequence length="115" mass="12424">MPSTKKTELKVNINCERCKKAVLKAVTKLCGIDQVSVNAEKGVLTVIGDVDPVMIVEQVRKVKKCAEIISVGPPKPPEKKKSPKHCAVLPPSCKQCQLVAVSFEHYGGGQVCNIL</sequence>
<evidence type="ECO:0000256" key="1">
    <source>
        <dbReference type="ARBA" id="ARBA00022481"/>
    </source>
</evidence>
<dbReference type="GO" id="GO:0046872">
    <property type="term" value="F:metal ion binding"/>
    <property type="evidence" value="ECO:0007669"/>
    <property type="project" value="UniProtKB-KW"/>
</dbReference>
<protein>
    <recommendedName>
        <fullName evidence="6">HMA domain-containing protein</fullName>
    </recommendedName>
</protein>
<dbReference type="Pfam" id="PF00403">
    <property type="entry name" value="HMA"/>
    <property type="match status" value="1"/>
</dbReference>
<dbReference type="PANTHER" id="PTHR45811:SF33">
    <property type="entry name" value="HEAVY METAL-ASSOCIATED ISOPRENYLATED PLANT PROTEIN 2-RELATED"/>
    <property type="match status" value="1"/>
</dbReference>
<reference evidence="7" key="1">
    <citation type="submission" date="2023-07" db="EMBL/GenBank/DDBJ databases">
        <title>draft genome sequence of fig (Ficus carica).</title>
        <authorList>
            <person name="Takahashi T."/>
            <person name="Nishimura K."/>
        </authorList>
    </citation>
    <scope>NUCLEOTIDE SEQUENCE</scope>
</reference>
<evidence type="ECO:0000256" key="5">
    <source>
        <dbReference type="ARBA" id="ARBA00024045"/>
    </source>
</evidence>
<dbReference type="InterPro" id="IPR036163">
    <property type="entry name" value="HMA_dom_sf"/>
</dbReference>
<dbReference type="InterPro" id="IPR006121">
    <property type="entry name" value="HMA_dom"/>
</dbReference>
<evidence type="ECO:0000313" key="8">
    <source>
        <dbReference type="Proteomes" id="UP001187192"/>
    </source>
</evidence>
<evidence type="ECO:0000256" key="4">
    <source>
        <dbReference type="ARBA" id="ARBA00023289"/>
    </source>
</evidence>
<dbReference type="Proteomes" id="UP001187192">
    <property type="component" value="Unassembled WGS sequence"/>
</dbReference>
<evidence type="ECO:0000256" key="3">
    <source>
        <dbReference type="ARBA" id="ARBA00023288"/>
    </source>
</evidence>
<dbReference type="Gene3D" id="3.30.70.100">
    <property type="match status" value="1"/>
</dbReference>
<evidence type="ECO:0000313" key="7">
    <source>
        <dbReference type="EMBL" id="GMN39800.1"/>
    </source>
</evidence>
<dbReference type="PROSITE" id="PS50846">
    <property type="entry name" value="HMA_2"/>
    <property type="match status" value="1"/>
</dbReference>
<dbReference type="InterPro" id="IPR051863">
    <property type="entry name" value="HIPP"/>
</dbReference>
<proteinExistence type="inferred from homology"/>
<comment type="similarity">
    <text evidence="5">Belongs to the HIPP family.</text>
</comment>
<organism evidence="7 8">
    <name type="scientific">Ficus carica</name>
    <name type="common">Common fig</name>
    <dbReference type="NCBI Taxonomy" id="3494"/>
    <lineage>
        <taxon>Eukaryota</taxon>
        <taxon>Viridiplantae</taxon>
        <taxon>Streptophyta</taxon>
        <taxon>Embryophyta</taxon>
        <taxon>Tracheophyta</taxon>
        <taxon>Spermatophyta</taxon>
        <taxon>Magnoliopsida</taxon>
        <taxon>eudicotyledons</taxon>
        <taxon>Gunneridae</taxon>
        <taxon>Pentapetalae</taxon>
        <taxon>rosids</taxon>
        <taxon>fabids</taxon>
        <taxon>Rosales</taxon>
        <taxon>Moraceae</taxon>
        <taxon>Ficeae</taxon>
        <taxon>Ficus</taxon>
    </lineage>
</organism>
<evidence type="ECO:0000259" key="6">
    <source>
        <dbReference type="PROSITE" id="PS50846"/>
    </source>
</evidence>
<name>A0AA87ZUK3_FICCA</name>
<accession>A0AA87ZUK3</accession>
<keyword evidence="8" id="KW-1185">Reference proteome</keyword>
<comment type="caution">
    <text evidence="7">The sequence shown here is derived from an EMBL/GenBank/DDBJ whole genome shotgun (WGS) entry which is preliminary data.</text>
</comment>
<dbReference type="SUPFAM" id="SSF55008">
    <property type="entry name" value="HMA, heavy metal-associated domain"/>
    <property type="match status" value="1"/>
</dbReference>
<keyword evidence="1" id="KW-0488">Methylation</keyword>
<keyword evidence="4" id="KW-0636">Prenylation</keyword>
<gene>
    <name evidence="7" type="ORF">TIFTF001_009039</name>
</gene>
<keyword evidence="2" id="KW-0479">Metal-binding</keyword>
<dbReference type="AlphaFoldDB" id="A0AA87ZUK3"/>
<dbReference type="EMBL" id="BTGU01000010">
    <property type="protein sequence ID" value="GMN39800.1"/>
    <property type="molecule type" value="Genomic_DNA"/>
</dbReference>
<evidence type="ECO:0000256" key="2">
    <source>
        <dbReference type="ARBA" id="ARBA00022723"/>
    </source>
</evidence>
<dbReference type="PANTHER" id="PTHR45811">
    <property type="entry name" value="COPPER TRANSPORT PROTEIN FAMILY-RELATED"/>
    <property type="match status" value="1"/>
</dbReference>
<keyword evidence="3" id="KW-0449">Lipoprotein</keyword>